<dbReference type="Gene3D" id="1.25.50.20">
    <property type="match status" value="1"/>
</dbReference>
<dbReference type="Pfam" id="PF01433">
    <property type="entry name" value="Peptidase_M1"/>
    <property type="match status" value="1"/>
</dbReference>
<feature type="domain" description="Peptidase M1 membrane alanine aminopeptidase" evidence="2">
    <location>
        <begin position="1"/>
        <end position="79"/>
    </location>
</feature>
<dbReference type="Gene3D" id="1.10.390.10">
    <property type="entry name" value="Neutral Protease Domain 2"/>
    <property type="match status" value="1"/>
</dbReference>
<dbReference type="InterPro" id="IPR027268">
    <property type="entry name" value="Peptidase_M4/M1_CTD_sf"/>
</dbReference>
<comment type="similarity">
    <text evidence="1">Belongs to the peptidase M1 family.</text>
</comment>
<dbReference type="GO" id="GO:0008270">
    <property type="term" value="F:zinc ion binding"/>
    <property type="evidence" value="ECO:0007669"/>
    <property type="project" value="InterPro"/>
</dbReference>
<dbReference type="Pfam" id="PF11838">
    <property type="entry name" value="ERAP1_C"/>
    <property type="match status" value="1"/>
</dbReference>
<dbReference type="GO" id="GO:0006508">
    <property type="term" value="P:proteolysis"/>
    <property type="evidence" value="ECO:0007669"/>
    <property type="project" value="TreeGrafter"/>
</dbReference>
<dbReference type="GO" id="GO:0005737">
    <property type="term" value="C:cytoplasm"/>
    <property type="evidence" value="ECO:0007669"/>
    <property type="project" value="TreeGrafter"/>
</dbReference>
<accession>A0A1I7XM69</accession>
<evidence type="ECO:0000256" key="1">
    <source>
        <dbReference type="ARBA" id="ARBA00010136"/>
    </source>
</evidence>
<dbReference type="InterPro" id="IPR050344">
    <property type="entry name" value="Peptidase_M1_aminopeptidases"/>
</dbReference>
<dbReference type="PANTHER" id="PTHR11533:SF299">
    <property type="entry name" value="AMINOPEPTIDASE"/>
    <property type="match status" value="1"/>
</dbReference>
<keyword evidence="4" id="KW-1185">Reference proteome</keyword>
<organism evidence="4 5">
    <name type="scientific">Heterorhabditis bacteriophora</name>
    <name type="common">Entomopathogenic nematode worm</name>
    <dbReference type="NCBI Taxonomy" id="37862"/>
    <lineage>
        <taxon>Eukaryota</taxon>
        <taxon>Metazoa</taxon>
        <taxon>Ecdysozoa</taxon>
        <taxon>Nematoda</taxon>
        <taxon>Chromadorea</taxon>
        <taxon>Rhabditida</taxon>
        <taxon>Rhabditina</taxon>
        <taxon>Rhabditomorpha</taxon>
        <taxon>Strongyloidea</taxon>
        <taxon>Heterorhabditidae</taxon>
        <taxon>Heterorhabditis</taxon>
    </lineage>
</organism>
<dbReference type="InterPro" id="IPR014782">
    <property type="entry name" value="Peptidase_M1_dom"/>
</dbReference>
<feature type="domain" description="ERAP1-like C-terminal" evidence="3">
    <location>
        <begin position="254"/>
        <end position="480"/>
    </location>
</feature>
<dbReference type="GO" id="GO:0042277">
    <property type="term" value="F:peptide binding"/>
    <property type="evidence" value="ECO:0007669"/>
    <property type="project" value="TreeGrafter"/>
</dbReference>
<protein>
    <submittedName>
        <fullName evidence="5">Peptidase_M1 domain-containing protein</fullName>
    </submittedName>
</protein>
<evidence type="ECO:0000313" key="5">
    <source>
        <dbReference type="WBParaSite" id="Hba_18594"/>
    </source>
</evidence>
<dbReference type="AlphaFoldDB" id="A0A1I7XM69"/>
<proteinExistence type="inferred from homology"/>
<evidence type="ECO:0000313" key="4">
    <source>
        <dbReference type="Proteomes" id="UP000095283"/>
    </source>
</evidence>
<sequence length="481" mass="55603">MRWWNNLWLNEGFASMVGLKAADYVDNVIVGMGEMSIMAARALRADQSPSSSPISRHIEESFNPDSAFNQITYRKIIILAYATLTQMMFLRVRFVAPVLMSLSAPIRFSYQAALIIAMVERIVGDDVFREGLRQLLIKFSYKNADHEDLLAVLTFVHNTCSKTHLIEQNFTLSEVIETWIYQNGFPILDVQKVDGRVKVSQKAYRHTGGRSRIDDYLQWKIPLFIRDPKSLEPSVHWLLENNTAVLDLGEDIVLDRNGQSFLRIRYDGLIYADIIERLHLDMNSIPVSARTRLMDDCFTLAETGNLSYAYTFNISAYLRHETAYPPINMLNAHLDFLVSRLNVHPNFDQFQKFIITLLVPHFERFINNPVSNEKIEMYQDKLAEIVFTRVCINGFPACLSHAHNLLSILRVSCRDSLLSNNTCNIIPTYVRQPLYAAAVMYGKGEEFEFFHEKWEKEIYDGEREKIWVGMAASRKKEHIHR</sequence>
<dbReference type="GO" id="GO:0043171">
    <property type="term" value="P:peptide catabolic process"/>
    <property type="evidence" value="ECO:0007669"/>
    <property type="project" value="TreeGrafter"/>
</dbReference>
<dbReference type="PANTHER" id="PTHR11533">
    <property type="entry name" value="PROTEASE M1 ZINC METALLOPROTEASE"/>
    <property type="match status" value="1"/>
</dbReference>
<name>A0A1I7XM69_HETBA</name>
<dbReference type="WBParaSite" id="Hba_18594">
    <property type="protein sequence ID" value="Hba_18594"/>
    <property type="gene ID" value="Hba_18594"/>
</dbReference>
<reference evidence="5" key="1">
    <citation type="submission" date="2016-11" db="UniProtKB">
        <authorList>
            <consortium name="WormBaseParasite"/>
        </authorList>
    </citation>
    <scope>IDENTIFICATION</scope>
</reference>
<dbReference type="GO" id="GO:0016020">
    <property type="term" value="C:membrane"/>
    <property type="evidence" value="ECO:0007669"/>
    <property type="project" value="TreeGrafter"/>
</dbReference>
<dbReference type="InterPro" id="IPR024571">
    <property type="entry name" value="ERAP1-like_C_dom"/>
</dbReference>
<dbReference type="Proteomes" id="UP000095283">
    <property type="component" value="Unplaced"/>
</dbReference>
<dbReference type="SUPFAM" id="SSF55486">
    <property type="entry name" value="Metalloproteases ('zincins'), catalytic domain"/>
    <property type="match status" value="1"/>
</dbReference>
<evidence type="ECO:0000259" key="3">
    <source>
        <dbReference type="Pfam" id="PF11838"/>
    </source>
</evidence>
<dbReference type="GO" id="GO:0005615">
    <property type="term" value="C:extracellular space"/>
    <property type="evidence" value="ECO:0007669"/>
    <property type="project" value="TreeGrafter"/>
</dbReference>
<evidence type="ECO:0000259" key="2">
    <source>
        <dbReference type="Pfam" id="PF01433"/>
    </source>
</evidence>
<dbReference type="GO" id="GO:0070006">
    <property type="term" value="F:metalloaminopeptidase activity"/>
    <property type="evidence" value="ECO:0007669"/>
    <property type="project" value="TreeGrafter"/>
</dbReference>